<comment type="caution">
    <text evidence="1">The sequence shown here is derived from an EMBL/GenBank/DDBJ whole genome shotgun (WGS) entry which is preliminary data.</text>
</comment>
<name>A0A2V3ILW2_9FLOR</name>
<evidence type="ECO:0000313" key="2">
    <source>
        <dbReference type="Proteomes" id="UP000247409"/>
    </source>
</evidence>
<evidence type="ECO:0000313" key="1">
    <source>
        <dbReference type="EMBL" id="PXF43037.1"/>
    </source>
</evidence>
<organism evidence="1 2">
    <name type="scientific">Gracilariopsis chorda</name>
    <dbReference type="NCBI Taxonomy" id="448386"/>
    <lineage>
        <taxon>Eukaryota</taxon>
        <taxon>Rhodophyta</taxon>
        <taxon>Florideophyceae</taxon>
        <taxon>Rhodymeniophycidae</taxon>
        <taxon>Gracilariales</taxon>
        <taxon>Gracilariaceae</taxon>
        <taxon>Gracilariopsis</taxon>
    </lineage>
</organism>
<dbReference type="AlphaFoldDB" id="A0A2V3ILW2"/>
<keyword evidence="2" id="KW-1185">Reference proteome</keyword>
<accession>A0A2V3ILW2</accession>
<reference evidence="1 2" key="1">
    <citation type="journal article" date="2018" name="Mol. Biol. Evol.">
        <title>Analysis of the draft genome of the red seaweed Gracilariopsis chorda provides insights into genome size evolution in Rhodophyta.</title>
        <authorList>
            <person name="Lee J."/>
            <person name="Yang E.C."/>
            <person name="Graf L."/>
            <person name="Yang J.H."/>
            <person name="Qiu H."/>
            <person name="Zel Zion U."/>
            <person name="Chan C.X."/>
            <person name="Stephens T.G."/>
            <person name="Weber A.P.M."/>
            <person name="Boo G.H."/>
            <person name="Boo S.M."/>
            <person name="Kim K.M."/>
            <person name="Shin Y."/>
            <person name="Jung M."/>
            <person name="Lee S.J."/>
            <person name="Yim H.S."/>
            <person name="Lee J.H."/>
            <person name="Bhattacharya D."/>
            <person name="Yoon H.S."/>
        </authorList>
    </citation>
    <scope>NUCLEOTIDE SEQUENCE [LARGE SCALE GENOMIC DNA]</scope>
    <source>
        <strain evidence="1 2">SKKU-2015</strain>
        <tissue evidence="1">Whole body</tissue>
    </source>
</reference>
<sequence length="208" mass="23680">MVPGVDFHVSHALLVVNGDSGLELGKLLVVDGSPRLLVSAQLNFMLLIPYRLINLSWLGTYNITVQLKRDEGIIAHHVESSEPRPPMYTIMDQVLMYDKLKEFWTLQQNNRGTHTCKTLARPPSMTHNKLLNLYEVLQTSAGINNVHAIHFLDFTLEHNSMSGNMSGTDNVLHVDVFPDLCFLEKHVRIRFSRASLNTVRNWSLHKLQ</sequence>
<gene>
    <name evidence="1" type="ORF">BWQ96_07234</name>
</gene>
<proteinExistence type="predicted"/>
<protein>
    <submittedName>
        <fullName evidence="1">Uncharacterized protein</fullName>
    </submittedName>
</protein>
<dbReference type="Proteomes" id="UP000247409">
    <property type="component" value="Unassembled WGS sequence"/>
</dbReference>
<dbReference type="EMBL" id="NBIV01000140">
    <property type="protein sequence ID" value="PXF43037.1"/>
    <property type="molecule type" value="Genomic_DNA"/>
</dbReference>